<dbReference type="AlphaFoldDB" id="A0A2S4HJL8"/>
<dbReference type="RefSeq" id="WP_103682947.1">
    <property type="nucleotide sequence ID" value="NZ_PQGG01000007.1"/>
</dbReference>
<dbReference type="InterPro" id="IPR038765">
    <property type="entry name" value="Papain-like_cys_pep_sf"/>
</dbReference>
<dbReference type="EMBL" id="PQGG01000007">
    <property type="protein sequence ID" value="POP54187.1"/>
    <property type="molecule type" value="Genomic_DNA"/>
</dbReference>
<evidence type="ECO:0000313" key="2">
    <source>
        <dbReference type="EMBL" id="POP54187.1"/>
    </source>
</evidence>
<dbReference type="Proteomes" id="UP000237222">
    <property type="component" value="Unassembled WGS sequence"/>
</dbReference>
<feature type="repeat" description="TPR" evidence="1">
    <location>
        <begin position="307"/>
        <end position="340"/>
    </location>
</feature>
<evidence type="ECO:0000256" key="1">
    <source>
        <dbReference type="PROSITE-ProRule" id="PRU00339"/>
    </source>
</evidence>
<gene>
    <name evidence="2" type="ORF">C0068_02660</name>
</gene>
<feature type="repeat" description="TPR" evidence="1">
    <location>
        <begin position="239"/>
        <end position="272"/>
    </location>
</feature>
<dbReference type="PROSITE" id="PS51257">
    <property type="entry name" value="PROKAR_LIPOPROTEIN"/>
    <property type="match status" value="1"/>
</dbReference>
<dbReference type="PANTHER" id="PTHR12558:SF13">
    <property type="entry name" value="CELL DIVISION CYCLE PROTEIN 27 HOMOLOG"/>
    <property type="match status" value="1"/>
</dbReference>
<dbReference type="InterPro" id="IPR019734">
    <property type="entry name" value="TPR_rpt"/>
</dbReference>
<dbReference type="InterPro" id="IPR011990">
    <property type="entry name" value="TPR-like_helical_dom_sf"/>
</dbReference>
<dbReference type="PROSITE" id="PS50005">
    <property type="entry name" value="TPR"/>
    <property type="match status" value="3"/>
</dbReference>
<feature type="repeat" description="TPR" evidence="1">
    <location>
        <begin position="205"/>
        <end position="238"/>
    </location>
</feature>
<reference evidence="2 3" key="1">
    <citation type="submission" date="2018-01" db="EMBL/GenBank/DDBJ databases">
        <authorList>
            <person name="Yu X.-D."/>
        </authorList>
    </citation>
    <scope>NUCLEOTIDE SEQUENCE [LARGE SCALE GENOMIC DNA]</scope>
    <source>
        <strain evidence="2 3">ZX-21</strain>
    </source>
</reference>
<dbReference type="Pfam" id="PF13374">
    <property type="entry name" value="TPR_10"/>
    <property type="match status" value="1"/>
</dbReference>
<dbReference type="SMART" id="SM00028">
    <property type="entry name" value="TPR"/>
    <property type="match status" value="4"/>
</dbReference>
<dbReference type="SUPFAM" id="SSF48452">
    <property type="entry name" value="TPR-like"/>
    <property type="match status" value="1"/>
</dbReference>
<dbReference type="SUPFAM" id="SSF54001">
    <property type="entry name" value="Cysteine proteinases"/>
    <property type="match status" value="1"/>
</dbReference>
<evidence type="ECO:0000313" key="3">
    <source>
        <dbReference type="Proteomes" id="UP000237222"/>
    </source>
</evidence>
<sequence>MPVFSKNVLAVAIFSSLIACSNTEIRDVATLDIQAPSSEQVTALLLPKQGSEGVDVSIYPEDNILAMNAEMRYFVEENVPAALSPRARLSYLLDSMVRPSQLGLKYDPGITLNATETFQQRTGNCLSLTSLFIALAREAKLTVYYNEVTIPPSWDMVSDNSMVFYKHINAVVDFGDDGKEVVDLSVDNYEYHYPQHRVTEQQAAAQHYNNRGAEYLNQGNNEKADLYFRRALFLDPQAGHIWGNFGTLLRRQKRVAEAEIAYRHALTLNPSDQVAISNLGRLYREQDNKEEARKLEKIAESFRRKNPFWHFSRAKAEYEKGDFDEALKFVQQAIRLQKDEYRFYRFASLIYFRQGKLVRAQQFSDKASRLKLSTN</sequence>
<dbReference type="Pfam" id="PF13432">
    <property type="entry name" value="TPR_16"/>
    <property type="match status" value="2"/>
</dbReference>
<accession>A0A2S4HJL8</accession>
<dbReference type="OrthoDB" id="5801251at2"/>
<proteinExistence type="predicted"/>
<name>A0A2S4HJL8_9GAMM</name>
<protein>
    <submittedName>
        <fullName evidence="2">Uncharacterized protein</fullName>
    </submittedName>
</protein>
<dbReference type="PANTHER" id="PTHR12558">
    <property type="entry name" value="CELL DIVISION CYCLE 16,23,27"/>
    <property type="match status" value="1"/>
</dbReference>
<comment type="caution">
    <text evidence="2">The sequence shown here is derived from an EMBL/GenBank/DDBJ whole genome shotgun (WGS) entry which is preliminary data.</text>
</comment>
<organism evidence="2 3">
    <name type="scientific">Zhongshania marina</name>
    <dbReference type="NCBI Taxonomy" id="2304603"/>
    <lineage>
        <taxon>Bacteria</taxon>
        <taxon>Pseudomonadati</taxon>
        <taxon>Pseudomonadota</taxon>
        <taxon>Gammaproteobacteria</taxon>
        <taxon>Cellvibrionales</taxon>
        <taxon>Spongiibacteraceae</taxon>
        <taxon>Zhongshania</taxon>
    </lineage>
</organism>
<dbReference type="Gene3D" id="1.25.40.10">
    <property type="entry name" value="Tetratricopeptide repeat domain"/>
    <property type="match status" value="2"/>
</dbReference>
<keyword evidence="1" id="KW-0802">TPR repeat</keyword>